<keyword evidence="2" id="KW-1185">Reference proteome</keyword>
<dbReference type="EMBL" id="MUJZ01046183">
    <property type="protein sequence ID" value="OTF74620.1"/>
    <property type="molecule type" value="Genomic_DNA"/>
</dbReference>
<comment type="caution">
    <text evidence="1">The sequence shown here is derived from an EMBL/GenBank/DDBJ whole genome shotgun (WGS) entry which is preliminary data.</text>
</comment>
<name>A0A1Y3B1E1_EURMA</name>
<reference evidence="1 2" key="1">
    <citation type="submission" date="2017-03" db="EMBL/GenBank/DDBJ databases">
        <title>Genome Survey of Euroglyphus maynei.</title>
        <authorList>
            <person name="Arlian L.G."/>
            <person name="Morgan M.S."/>
            <person name="Rider S.D."/>
        </authorList>
    </citation>
    <scope>NUCLEOTIDE SEQUENCE [LARGE SCALE GENOMIC DNA]</scope>
    <source>
        <strain evidence="1">Arlian Lab</strain>
        <tissue evidence="1">Whole body</tissue>
    </source>
</reference>
<proteinExistence type="predicted"/>
<dbReference type="Proteomes" id="UP000194236">
    <property type="component" value="Unassembled WGS sequence"/>
</dbReference>
<dbReference type="AlphaFoldDB" id="A0A1Y3B1E1"/>
<organism evidence="1 2">
    <name type="scientific">Euroglyphus maynei</name>
    <name type="common">Mayne's house dust mite</name>
    <dbReference type="NCBI Taxonomy" id="6958"/>
    <lineage>
        <taxon>Eukaryota</taxon>
        <taxon>Metazoa</taxon>
        <taxon>Ecdysozoa</taxon>
        <taxon>Arthropoda</taxon>
        <taxon>Chelicerata</taxon>
        <taxon>Arachnida</taxon>
        <taxon>Acari</taxon>
        <taxon>Acariformes</taxon>
        <taxon>Sarcoptiformes</taxon>
        <taxon>Astigmata</taxon>
        <taxon>Psoroptidia</taxon>
        <taxon>Analgoidea</taxon>
        <taxon>Pyroglyphidae</taxon>
        <taxon>Pyroglyphinae</taxon>
        <taxon>Euroglyphus</taxon>
    </lineage>
</organism>
<evidence type="ECO:0000313" key="2">
    <source>
        <dbReference type="Proteomes" id="UP000194236"/>
    </source>
</evidence>
<accession>A0A1Y3B1E1</accession>
<gene>
    <name evidence="1" type="ORF">BLA29_010795</name>
</gene>
<protein>
    <submittedName>
        <fullName evidence="1">Uncharacterized protein</fullName>
    </submittedName>
</protein>
<sequence>MVLYVLDLITVPVNVVHVIVKNNGQVLIVVVRSVMKNVLNRIATKYVPVMANVFAVNVSVSRIKPNNILDNIVMNVQHVKIFAMFIRIVLNVRYSVPGHWPKIIVRIVH</sequence>
<evidence type="ECO:0000313" key="1">
    <source>
        <dbReference type="EMBL" id="OTF74620.1"/>
    </source>
</evidence>